<dbReference type="RefSeq" id="WP_377128458.1">
    <property type="nucleotide sequence ID" value="NZ_JBHRSD010000047.1"/>
</dbReference>
<dbReference type="Gene3D" id="1.10.1660.10">
    <property type="match status" value="1"/>
</dbReference>
<evidence type="ECO:0000313" key="7">
    <source>
        <dbReference type="EMBL" id="MFC3034688.1"/>
    </source>
</evidence>
<dbReference type="PANTHER" id="PTHR30204:SF0">
    <property type="entry name" value="REDOX-SENSITIVE TRANSCRIPTIONAL ACTIVATOR SOXR"/>
    <property type="match status" value="1"/>
</dbReference>
<dbReference type="InterPro" id="IPR009061">
    <property type="entry name" value="DNA-bd_dom_put_sf"/>
</dbReference>
<evidence type="ECO:0000256" key="1">
    <source>
        <dbReference type="ARBA" id="ARBA00014474"/>
    </source>
</evidence>
<feature type="domain" description="HTH merR-type" evidence="6">
    <location>
        <begin position="11"/>
        <end position="79"/>
    </location>
</feature>
<evidence type="ECO:0000259" key="6">
    <source>
        <dbReference type="PROSITE" id="PS50937"/>
    </source>
</evidence>
<dbReference type="InterPro" id="IPR010211">
    <property type="entry name" value="Redox-sen_tscrpt-act_SoxR"/>
</dbReference>
<dbReference type="CDD" id="cd01110">
    <property type="entry name" value="HTH_SoxR"/>
    <property type="match status" value="1"/>
</dbReference>
<proteinExistence type="predicted"/>
<organism evidence="7 8">
    <name type="scientific">Pseudoalteromonas fenneropenaei</name>
    <dbReference type="NCBI Taxonomy" id="1737459"/>
    <lineage>
        <taxon>Bacteria</taxon>
        <taxon>Pseudomonadati</taxon>
        <taxon>Pseudomonadota</taxon>
        <taxon>Gammaproteobacteria</taxon>
        <taxon>Alteromonadales</taxon>
        <taxon>Pseudoalteromonadaceae</taxon>
        <taxon>Pseudoalteromonas</taxon>
    </lineage>
</organism>
<dbReference type="PROSITE" id="PS50937">
    <property type="entry name" value="HTH_MERR_2"/>
    <property type="match status" value="1"/>
</dbReference>
<evidence type="ECO:0000256" key="4">
    <source>
        <dbReference type="ARBA" id="ARBA00023014"/>
    </source>
</evidence>
<dbReference type="SUPFAM" id="SSF46955">
    <property type="entry name" value="Putative DNA-binding domain"/>
    <property type="match status" value="1"/>
</dbReference>
<dbReference type="InterPro" id="IPR047057">
    <property type="entry name" value="MerR_fam"/>
</dbReference>
<dbReference type="NCBIfam" id="TIGR01950">
    <property type="entry name" value="SoxR"/>
    <property type="match status" value="1"/>
</dbReference>
<dbReference type="InterPro" id="IPR000551">
    <property type="entry name" value="MerR-type_HTH_dom"/>
</dbReference>
<keyword evidence="2" id="KW-0001">2Fe-2S</keyword>
<keyword evidence="8" id="KW-1185">Reference proteome</keyword>
<dbReference type="Pfam" id="PF13411">
    <property type="entry name" value="MerR_1"/>
    <property type="match status" value="1"/>
</dbReference>
<dbReference type="EMBL" id="JBHRSD010000047">
    <property type="protein sequence ID" value="MFC3034688.1"/>
    <property type="molecule type" value="Genomic_DNA"/>
</dbReference>
<accession>A0ABV7CQC1</accession>
<sequence length="173" mass="19339">MTSSKHREEANLSVGQIAKRAGVNVSALHFYEQKGLIRSWRNNGNQRRYKPDTLRRIAVIKAGQKMGISLDEIKATLATLPDNRTPNKTDWANLATHWQRQLDEKIAYMQHVRNFVQGCIGCGCLSMNACPMYNPNDIVADSASGAVWLEAPDKALAAKICYDNNYNKIGTTE</sequence>
<dbReference type="SMART" id="SM00422">
    <property type="entry name" value="HTH_MERR"/>
    <property type="match status" value="1"/>
</dbReference>
<evidence type="ECO:0000313" key="8">
    <source>
        <dbReference type="Proteomes" id="UP001595453"/>
    </source>
</evidence>
<comment type="caution">
    <text evidence="7">The sequence shown here is derived from an EMBL/GenBank/DDBJ whole genome shotgun (WGS) entry which is preliminary data.</text>
</comment>
<keyword evidence="4" id="KW-0411">Iron-sulfur</keyword>
<evidence type="ECO:0000256" key="2">
    <source>
        <dbReference type="ARBA" id="ARBA00022714"/>
    </source>
</evidence>
<gene>
    <name evidence="7" type="primary">soxR</name>
    <name evidence="7" type="ORF">ACFOEE_19470</name>
</gene>
<reference evidence="8" key="1">
    <citation type="journal article" date="2019" name="Int. J. Syst. Evol. Microbiol.">
        <title>The Global Catalogue of Microorganisms (GCM) 10K type strain sequencing project: providing services to taxonomists for standard genome sequencing and annotation.</title>
        <authorList>
            <consortium name="The Broad Institute Genomics Platform"/>
            <consortium name="The Broad Institute Genome Sequencing Center for Infectious Disease"/>
            <person name="Wu L."/>
            <person name="Ma J."/>
        </authorList>
    </citation>
    <scope>NUCLEOTIDE SEQUENCE [LARGE SCALE GENOMIC DNA]</scope>
    <source>
        <strain evidence="8">KCTC 42730</strain>
    </source>
</reference>
<dbReference type="PROSITE" id="PS00552">
    <property type="entry name" value="HTH_MERR_1"/>
    <property type="match status" value="1"/>
</dbReference>
<protein>
    <recommendedName>
        <fullName evidence="1">Redox-sensitive transcriptional activator SoxR</fullName>
    </recommendedName>
</protein>
<evidence type="ECO:0000256" key="5">
    <source>
        <dbReference type="ARBA" id="ARBA00023125"/>
    </source>
</evidence>
<keyword evidence="2" id="KW-0479">Metal-binding</keyword>
<name>A0ABV7CQC1_9GAMM</name>
<dbReference type="PANTHER" id="PTHR30204">
    <property type="entry name" value="REDOX-CYCLING DRUG-SENSING TRANSCRIPTIONAL ACTIVATOR SOXR"/>
    <property type="match status" value="1"/>
</dbReference>
<keyword evidence="3" id="KW-0408">Iron</keyword>
<keyword evidence="5" id="KW-0238">DNA-binding</keyword>
<dbReference type="PRINTS" id="PR00040">
    <property type="entry name" value="HTHMERR"/>
</dbReference>
<dbReference type="Proteomes" id="UP001595453">
    <property type="component" value="Unassembled WGS sequence"/>
</dbReference>
<evidence type="ECO:0000256" key="3">
    <source>
        <dbReference type="ARBA" id="ARBA00023004"/>
    </source>
</evidence>